<evidence type="ECO:0000313" key="6">
    <source>
        <dbReference type="EMBL" id="ADY35926.1"/>
    </source>
</evidence>
<keyword evidence="2 3" id="KW-0067">ATP-binding</keyword>
<sequence>MNAKNVIYRGNEVDLKIGDEWFGYDLGASPLGEGAMGTVYLGQSFLTGQKVAIKRVHDKYANIPSIRKRAKLEASLEFRHPNLVEMIGYCEEQPNRGPIFIVSRLVHGVTLEQYVKVSLNSCSKEIRVQKICEFIYRVLDALDFIHSRNVIHMDIKPSNIMLENGSNVRLMDLGIAFAGDDMDITSAGLVGTPKYAAPEQVLEAGQKMFHVDKTADFYELGVTLYELLTGTNPFDAPTMEETLELQRTKLLPESPEIPKALMDVLLRATDKYPQNRFQSALDFKKAIQQSFMVKEKKNNWLLPICIGGIAGVILILILMLLL</sequence>
<dbReference type="SUPFAM" id="SSF56112">
    <property type="entry name" value="Protein kinase-like (PK-like)"/>
    <property type="match status" value="1"/>
</dbReference>
<feature type="transmembrane region" description="Helical" evidence="4">
    <location>
        <begin position="300"/>
        <end position="321"/>
    </location>
</feature>
<keyword evidence="4" id="KW-1133">Transmembrane helix</keyword>
<dbReference type="KEGG" id="bsa:Bacsa_1354"/>
<dbReference type="CDD" id="cd14014">
    <property type="entry name" value="STKc_PknB_like"/>
    <property type="match status" value="1"/>
</dbReference>
<reference evidence="6 7" key="1">
    <citation type="journal article" date="2011" name="Stand. Genomic Sci.">
        <title>Complete genome sequence of Bacteroides salanitronis type strain (BL78).</title>
        <authorList>
            <person name="Gronow S."/>
            <person name="Held B."/>
            <person name="Lucas S."/>
            <person name="Lapidus A."/>
            <person name="Del Rio T.G."/>
            <person name="Nolan M."/>
            <person name="Tice H."/>
            <person name="Deshpande S."/>
            <person name="Cheng J.F."/>
            <person name="Pitluck S."/>
            <person name="Liolios K."/>
            <person name="Pagani I."/>
            <person name="Ivanova N."/>
            <person name="Mavromatis K."/>
            <person name="Pati A."/>
            <person name="Tapia R."/>
            <person name="Han C."/>
            <person name="Goodwin L."/>
            <person name="Chen A."/>
            <person name="Palaniappan K."/>
            <person name="Land M."/>
            <person name="Hauser L."/>
            <person name="Chang Y.J."/>
            <person name="Jeffries C.D."/>
            <person name="Brambilla E.M."/>
            <person name="Rohde M."/>
            <person name="Goker M."/>
            <person name="Detter J.C."/>
            <person name="Woyke T."/>
            <person name="Bristow J."/>
            <person name="Markowitz V."/>
            <person name="Hugenholtz P."/>
            <person name="Kyrpides N.C."/>
            <person name="Klenk H.P."/>
            <person name="Eisen J.A."/>
        </authorList>
    </citation>
    <scope>NUCLEOTIDE SEQUENCE [LARGE SCALE GENOMIC DNA]</scope>
    <source>
        <strain evidence="6 7">DSM 18170</strain>
    </source>
</reference>
<evidence type="ECO:0000313" key="7">
    <source>
        <dbReference type="Proteomes" id="UP000007486"/>
    </source>
</evidence>
<dbReference type="STRING" id="667015.Bacsa_1354"/>
<organism evidence="6 7">
    <name type="scientific">Phocaeicola salanitronis (strain DSM 18170 / JCM 13657 / CCUG 60908 / BL78)</name>
    <name type="common">Bacteroides salanitronis</name>
    <dbReference type="NCBI Taxonomy" id="667015"/>
    <lineage>
        <taxon>Bacteria</taxon>
        <taxon>Pseudomonadati</taxon>
        <taxon>Bacteroidota</taxon>
        <taxon>Bacteroidia</taxon>
        <taxon>Bacteroidales</taxon>
        <taxon>Bacteroidaceae</taxon>
        <taxon>Phocaeicola</taxon>
    </lineage>
</organism>
<dbReference type="InterPro" id="IPR000719">
    <property type="entry name" value="Prot_kinase_dom"/>
</dbReference>
<dbReference type="RefSeq" id="WP_013617358.1">
    <property type="nucleotide sequence ID" value="NC_015164.1"/>
</dbReference>
<dbReference type="PANTHER" id="PTHR44167:SF24">
    <property type="entry name" value="SERINE_THREONINE-PROTEIN KINASE CHK2"/>
    <property type="match status" value="1"/>
</dbReference>
<gene>
    <name evidence="6" type="ordered locus">Bacsa_1354</name>
</gene>
<keyword evidence="4" id="KW-0812">Transmembrane</keyword>
<feature type="binding site" evidence="3">
    <location>
        <position position="54"/>
    </location>
    <ligand>
        <name>ATP</name>
        <dbReference type="ChEBI" id="CHEBI:30616"/>
    </ligand>
</feature>
<dbReference type="SMART" id="SM00220">
    <property type="entry name" value="S_TKc"/>
    <property type="match status" value="1"/>
</dbReference>
<dbReference type="EMBL" id="CP002530">
    <property type="protein sequence ID" value="ADY35926.1"/>
    <property type="molecule type" value="Genomic_DNA"/>
</dbReference>
<name>F0R7Y4_PHOSB</name>
<accession>F0R7Y4</accession>
<feature type="domain" description="Protein kinase" evidence="5">
    <location>
        <begin position="25"/>
        <end position="292"/>
    </location>
</feature>
<dbReference type="PROSITE" id="PS00107">
    <property type="entry name" value="PROTEIN_KINASE_ATP"/>
    <property type="match status" value="1"/>
</dbReference>
<dbReference type="GO" id="GO:0004674">
    <property type="term" value="F:protein serine/threonine kinase activity"/>
    <property type="evidence" value="ECO:0007669"/>
    <property type="project" value="UniProtKB-KW"/>
</dbReference>
<dbReference type="Pfam" id="PF00069">
    <property type="entry name" value="Pkinase"/>
    <property type="match status" value="1"/>
</dbReference>
<dbReference type="InterPro" id="IPR011009">
    <property type="entry name" value="Kinase-like_dom_sf"/>
</dbReference>
<keyword evidence="7" id="KW-1185">Reference proteome</keyword>
<keyword evidence="6" id="KW-0723">Serine/threonine-protein kinase</keyword>
<dbReference type="HOGENOM" id="CLU_000288_63_44_10"/>
<keyword evidence="1 3" id="KW-0547">Nucleotide-binding</keyword>
<evidence type="ECO:0000256" key="1">
    <source>
        <dbReference type="ARBA" id="ARBA00022741"/>
    </source>
</evidence>
<evidence type="ECO:0000256" key="4">
    <source>
        <dbReference type="SAM" id="Phobius"/>
    </source>
</evidence>
<dbReference type="GO" id="GO:0005524">
    <property type="term" value="F:ATP binding"/>
    <property type="evidence" value="ECO:0007669"/>
    <property type="project" value="UniProtKB-UniRule"/>
</dbReference>
<evidence type="ECO:0000256" key="2">
    <source>
        <dbReference type="ARBA" id="ARBA00022840"/>
    </source>
</evidence>
<keyword evidence="6" id="KW-0808">Transferase</keyword>
<dbReference type="InterPro" id="IPR008271">
    <property type="entry name" value="Ser/Thr_kinase_AS"/>
</dbReference>
<keyword evidence="6" id="KW-0418">Kinase</keyword>
<dbReference type="PANTHER" id="PTHR44167">
    <property type="entry name" value="OVARIAN-SPECIFIC SERINE/THREONINE-PROTEIN KINASE LOK-RELATED"/>
    <property type="match status" value="1"/>
</dbReference>
<dbReference type="eggNOG" id="COG0515">
    <property type="taxonomic scope" value="Bacteria"/>
</dbReference>
<evidence type="ECO:0000259" key="5">
    <source>
        <dbReference type="PROSITE" id="PS50011"/>
    </source>
</evidence>
<dbReference type="AlphaFoldDB" id="F0R7Y4"/>
<dbReference type="PROSITE" id="PS50011">
    <property type="entry name" value="PROTEIN_KINASE_DOM"/>
    <property type="match status" value="1"/>
</dbReference>
<protein>
    <submittedName>
        <fullName evidence="6">Serine/threonine protein kinase</fullName>
    </submittedName>
</protein>
<dbReference type="InterPro" id="IPR017441">
    <property type="entry name" value="Protein_kinase_ATP_BS"/>
</dbReference>
<evidence type="ECO:0000256" key="3">
    <source>
        <dbReference type="PROSITE-ProRule" id="PRU10141"/>
    </source>
</evidence>
<proteinExistence type="predicted"/>
<keyword evidence="4" id="KW-0472">Membrane</keyword>
<dbReference type="Proteomes" id="UP000007486">
    <property type="component" value="Chromosome"/>
</dbReference>
<dbReference type="PROSITE" id="PS00108">
    <property type="entry name" value="PROTEIN_KINASE_ST"/>
    <property type="match status" value="1"/>
</dbReference>
<dbReference type="Gene3D" id="1.10.510.10">
    <property type="entry name" value="Transferase(Phosphotransferase) domain 1"/>
    <property type="match status" value="1"/>
</dbReference>